<dbReference type="Proteomes" id="UP000799118">
    <property type="component" value="Unassembled WGS sequence"/>
</dbReference>
<proteinExistence type="predicted"/>
<sequence length="239" mass="26101">MDIPVSIPTWTPPTLTNLYLLTEGMSPLELDVPRPQTFPPSSFSGNSHGFGVRLQAYLSTRWIGARRSFGESVRVWMIDIRSQPGLLVDQFPHPGSLNRLPLSLLSREEGAVDIAEVPGDQEQSMDSKQQILLTLPHNGWKKVILRLTYMLNRPVELPARKTAGMGASLDLVSLCSFKPVDSSVVYGSSSAYTCAYCASRASSRTPPPSSSSCSSGASIIPSFFLQSRSSLTLYDHVPL</sequence>
<name>A0A6A4GQJ7_9AGAR</name>
<keyword evidence="2" id="KW-1185">Reference proteome</keyword>
<evidence type="ECO:0000313" key="2">
    <source>
        <dbReference type="Proteomes" id="UP000799118"/>
    </source>
</evidence>
<reference evidence="1" key="1">
    <citation type="journal article" date="2019" name="Environ. Microbiol.">
        <title>Fungal ecological strategies reflected in gene transcription - a case study of two litter decomposers.</title>
        <authorList>
            <person name="Barbi F."/>
            <person name="Kohler A."/>
            <person name="Barry K."/>
            <person name="Baskaran P."/>
            <person name="Daum C."/>
            <person name="Fauchery L."/>
            <person name="Ihrmark K."/>
            <person name="Kuo A."/>
            <person name="LaButti K."/>
            <person name="Lipzen A."/>
            <person name="Morin E."/>
            <person name="Grigoriev I.V."/>
            <person name="Henrissat B."/>
            <person name="Lindahl B."/>
            <person name="Martin F."/>
        </authorList>
    </citation>
    <scope>NUCLEOTIDE SEQUENCE</scope>
    <source>
        <strain evidence="1">JB14</strain>
    </source>
</reference>
<organism evidence="1 2">
    <name type="scientific">Gymnopus androsaceus JB14</name>
    <dbReference type="NCBI Taxonomy" id="1447944"/>
    <lineage>
        <taxon>Eukaryota</taxon>
        <taxon>Fungi</taxon>
        <taxon>Dikarya</taxon>
        <taxon>Basidiomycota</taxon>
        <taxon>Agaricomycotina</taxon>
        <taxon>Agaricomycetes</taxon>
        <taxon>Agaricomycetidae</taxon>
        <taxon>Agaricales</taxon>
        <taxon>Marasmiineae</taxon>
        <taxon>Omphalotaceae</taxon>
        <taxon>Gymnopus</taxon>
    </lineage>
</organism>
<dbReference type="AlphaFoldDB" id="A0A6A4GQJ7"/>
<protein>
    <submittedName>
        <fullName evidence="1">Uncharacterized protein</fullName>
    </submittedName>
</protein>
<evidence type="ECO:0000313" key="1">
    <source>
        <dbReference type="EMBL" id="KAE9387487.1"/>
    </source>
</evidence>
<dbReference type="EMBL" id="ML769797">
    <property type="protein sequence ID" value="KAE9387487.1"/>
    <property type="molecule type" value="Genomic_DNA"/>
</dbReference>
<accession>A0A6A4GQJ7</accession>
<gene>
    <name evidence="1" type="ORF">BT96DRAFT_948306</name>
</gene>